<dbReference type="EMBL" id="CP025430">
    <property type="protein sequence ID" value="AUH64125.1"/>
    <property type="molecule type" value="Genomic_DNA"/>
</dbReference>
<name>A0A2H5EXU9_9RHOB</name>
<reference evidence="2 3" key="1">
    <citation type="journal article" date="2013" name="Antonie Van Leeuwenhoek">
        <title>Paracoccus zhejiangensis sp. nov., isolated from activated sludge in wastewater-treatment system.</title>
        <authorList>
            <person name="Wu Z.G."/>
            <person name="Zhang D.F."/>
            <person name="Liu Y.L."/>
            <person name="Wang F."/>
            <person name="Jiang X."/>
            <person name="Li C."/>
            <person name="Li S.P."/>
            <person name="Hong Q."/>
            <person name="Li W.J."/>
        </authorList>
    </citation>
    <scope>NUCLEOTIDE SEQUENCE [LARGE SCALE GENOMIC DNA]</scope>
    <source>
        <strain evidence="2 3">J6</strain>
    </source>
</reference>
<dbReference type="Proteomes" id="UP000234530">
    <property type="component" value="Chromosome"/>
</dbReference>
<keyword evidence="1" id="KW-0812">Transmembrane</keyword>
<gene>
    <name evidence="2" type="ORF">CX676_08125</name>
</gene>
<evidence type="ECO:0000256" key="1">
    <source>
        <dbReference type="SAM" id="Phobius"/>
    </source>
</evidence>
<accession>A0A2H5EXU9</accession>
<feature type="transmembrane region" description="Helical" evidence="1">
    <location>
        <begin position="6"/>
        <end position="26"/>
    </location>
</feature>
<sequence>MVDPQLREVLGGAALYVLCFMAILFLRILPLNLGFMGWPGPDLALCLTFAWVLRRPDRLPALLIAVMFLVEDILLMRPIGLGAAIVLVATETARLREARWRDQPFMVEWLRVGLLLGAMMLGYRFVQILFLLPVPALGQVILQFIATLAAYPLVVVTAQWLFGLRRVSPAEADMNRYR</sequence>
<keyword evidence="1" id="KW-1133">Transmembrane helix</keyword>
<dbReference type="RefSeq" id="WP_101752165.1">
    <property type="nucleotide sequence ID" value="NZ_CP025430.1"/>
</dbReference>
<proteinExistence type="predicted"/>
<keyword evidence="3" id="KW-1185">Reference proteome</keyword>
<evidence type="ECO:0000313" key="2">
    <source>
        <dbReference type="EMBL" id="AUH64125.1"/>
    </source>
</evidence>
<protein>
    <submittedName>
        <fullName evidence="2">Rod shape-determining protein MreD</fullName>
    </submittedName>
</protein>
<organism evidence="2 3">
    <name type="scientific">Paracoccus zhejiangensis</name>
    <dbReference type="NCBI Taxonomy" id="1077935"/>
    <lineage>
        <taxon>Bacteria</taxon>
        <taxon>Pseudomonadati</taxon>
        <taxon>Pseudomonadota</taxon>
        <taxon>Alphaproteobacteria</taxon>
        <taxon>Rhodobacterales</taxon>
        <taxon>Paracoccaceae</taxon>
        <taxon>Paracoccus</taxon>
    </lineage>
</organism>
<feature type="transmembrane region" description="Helical" evidence="1">
    <location>
        <begin position="140"/>
        <end position="162"/>
    </location>
</feature>
<evidence type="ECO:0000313" key="3">
    <source>
        <dbReference type="Proteomes" id="UP000234530"/>
    </source>
</evidence>
<feature type="transmembrane region" description="Helical" evidence="1">
    <location>
        <begin position="59"/>
        <end position="88"/>
    </location>
</feature>
<keyword evidence="1" id="KW-0472">Membrane</keyword>
<dbReference type="KEGG" id="pzh:CX676_08125"/>
<feature type="transmembrane region" description="Helical" evidence="1">
    <location>
        <begin position="109"/>
        <end position="134"/>
    </location>
</feature>
<dbReference type="AlphaFoldDB" id="A0A2H5EXU9"/>
<dbReference type="OrthoDB" id="7629477at2"/>